<evidence type="ECO:0000313" key="8">
    <source>
        <dbReference type="EMBL" id="QPG76278.1"/>
    </source>
</evidence>
<reference evidence="8" key="1">
    <citation type="submission" date="2020-10" db="EMBL/GenBank/DDBJ databases">
        <authorList>
            <person name="Roach M.J.R."/>
        </authorList>
    </citation>
    <scope>NUCLEOTIDE SEQUENCE</scope>
    <source>
        <strain evidence="8">CBS 1945</strain>
    </source>
</reference>
<feature type="binding site" evidence="6">
    <location>
        <position position="122"/>
    </location>
    <ligand>
        <name>Zn(2+)</name>
        <dbReference type="ChEBI" id="CHEBI:29105"/>
    </ligand>
</feature>
<feature type="transmembrane region" description="Helical" evidence="7">
    <location>
        <begin position="120"/>
        <end position="137"/>
    </location>
</feature>
<feature type="transmembrane region" description="Helical" evidence="7">
    <location>
        <begin position="80"/>
        <end position="100"/>
    </location>
</feature>
<evidence type="ECO:0000256" key="4">
    <source>
        <dbReference type="ARBA" id="ARBA00022989"/>
    </source>
</evidence>
<feature type="transmembrane region" description="Helical" evidence="7">
    <location>
        <begin position="12"/>
        <end position="35"/>
    </location>
</feature>
<sequence length="153" mass="17548">MVGIIYYGYSDLPYARFFFLTLTTVLGTISMITTWNPKFKSAEWRPYRAAIFVAFGLSALCPIGYGFARFEFQEAVRRCGFWYVLMEGVGYISGALLYALRIPERFSPGKFDIFGHSHQFFHVLVVISAFSHFKGLVQSYTYSHIRSTLTNTL</sequence>
<dbReference type="KEGG" id="bnn:FOA43_003664"/>
<dbReference type="RefSeq" id="XP_038779843.1">
    <property type="nucleotide sequence ID" value="XM_038923915.1"/>
</dbReference>
<keyword evidence="3 7" id="KW-0812">Transmembrane</keyword>
<dbReference type="GO" id="GO:0046872">
    <property type="term" value="F:metal ion binding"/>
    <property type="evidence" value="ECO:0007669"/>
    <property type="project" value="UniProtKB-KW"/>
</dbReference>
<dbReference type="EMBL" id="CP064815">
    <property type="protein sequence ID" value="QPG76278.1"/>
    <property type="molecule type" value="Genomic_DNA"/>
</dbReference>
<name>A0A875S5P3_EENNA</name>
<organism evidence="8 9">
    <name type="scientific">Eeniella nana</name>
    <name type="common">Yeast</name>
    <name type="synonym">Brettanomyces nanus</name>
    <dbReference type="NCBI Taxonomy" id="13502"/>
    <lineage>
        <taxon>Eukaryota</taxon>
        <taxon>Fungi</taxon>
        <taxon>Dikarya</taxon>
        <taxon>Ascomycota</taxon>
        <taxon>Saccharomycotina</taxon>
        <taxon>Pichiomycetes</taxon>
        <taxon>Pichiales</taxon>
        <taxon>Pichiaceae</taxon>
        <taxon>Brettanomyces</taxon>
    </lineage>
</organism>
<dbReference type="GO" id="GO:0016020">
    <property type="term" value="C:membrane"/>
    <property type="evidence" value="ECO:0007669"/>
    <property type="project" value="UniProtKB-SubCell"/>
</dbReference>
<evidence type="ECO:0000256" key="1">
    <source>
        <dbReference type="ARBA" id="ARBA00004141"/>
    </source>
</evidence>
<dbReference type="GeneID" id="62197064"/>
<keyword evidence="6" id="KW-0479">Metal-binding</keyword>
<evidence type="ECO:0000256" key="6">
    <source>
        <dbReference type="PIRSR" id="PIRSR604254-1"/>
    </source>
</evidence>
<keyword evidence="4 7" id="KW-1133">Transmembrane helix</keyword>
<dbReference type="InterPro" id="IPR004254">
    <property type="entry name" value="AdipoR/HlyIII-related"/>
</dbReference>
<keyword evidence="6" id="KW-0862">Zinc</keyword>
<keyword evidence="9" id="KW-1185">Reference proteome</keyword>
<dbReference type="PANTHER" id="PTHR20855:SF52">
    <property type="entry name" value="ADIPONECTIN RECEPTOR PROTEIN"/>
    <property type="match status" value="1"/>
</dbReference>
<comment type="subcellular location">
    <subcellularLocation>
        <location evidence="1">Membrane</location>
        <topology evidence="1">Multi-pass membrane protein</topology>
    </subcellularLocation>
</comment>
<keyword evidence="5 7" id="KW-0472">Membrane</keyword>
<feature type="binding site" evidence="6">
    <location>
        <position position="118"/>
    </location>
    <ligand>
        <name>Zn(2+)</name>
        <dbReference type="ChEBI" id="CHEBI:29105"/>
    </ligand>
</feature>
<dbReference type="GO" id="GO:0006882">
    <property type="term" value="P:intracellular zinc ion homeostasis"/>
    <property type="evidence" value="ECO:0007669"/>
    <property type="project" value="TreeGrafter"/>
</dbReference>
<evidence type="ECO:0000256" key="7">
    <source>
        <dbReference type="SAM" id="Phobius"/>
    </source>
</evidence>
<gene>
    <name evidence="8" type="ORF">FOA43_003664</name>
</gene>
<feature type="transmembrane region" description="Helical" evidence="7">
    <location>
        <begin position="47"/>
        <end position="68"/>
    </location>
</feature>
<comment type="similarity">
    <text evidence="2">Belongs to the ADIPOR family.</text>
</comment>
<dbReference type="Pfam" id="PF03006">
    <property type="entry name" value="HlyIII"/>
    <property type="match status" value="1"/>
</dbReference>
<evidence type="ECO:0000256" key="2">
    <source>
        <dbReference type="ARBA" id="ARBA00007018"/>
    </source>
</evidence>
<dbReference type="GO" id="GO:0038023">
    <property type="term" value="F:signaling receptor activity"/>
    <property type="evidence" value="ECO:0007669"/>
    <property type="project" value="TreeGrafter"/>
</dbReference>
<accession>A0A875S5P3</accession>
<evidence type="ECO:0000313" key="9">
    <source>
        <dbReference type="Proteomes" id="UP000662931"/>
    </source>
</evidence>
<protein>
    <submittedName>
        <fullName evidence="8">Uncharacterized protein</fullName>
    </submittedName>
</protein>
<dbReference type="Proteomes" id="UP000662931">
    <property type="component" value="Chromosome 4"/>
</dbReference>
<dbReference type="PANTHER" id="PTHR20855">
    <property type="entry name" value="ADIPOR/PROGESTIN RECEPTOR-RELATED"/>
    <property type="match status" value="1"/>
</dbReference>
<dbReference type="OrthoDB" id="529367at2759"/>
<proteinExistence type="inferred from homology"/>
<dbReference type="AlphaFoldDB" id="A0A875S5P3"/>
<evidence type="ECO:0000256" key="5">
    <source>
        <dbReference type="ARBA" id="ARBA00023136"/>
    </source>
</evidence>
<evidence type="ECO:0000256" key="3">
    <source>
        <dbReference type="ARBA" id="ARBA00022692"/>
    </source>
</evidence>